<evidence type="ECO:0000256" key="1">
    <source>
        <dbReference type="ARBA" id="ARBA00001913"/>
    </source>
</evidence>
<dbReference type="SUPFAM" id="SSF74650">
    <property type="entry name" value="Galactose mutarotase-like"/>
    <property type="match status" value="1"/>
</dbReference>
<dbReference type="NCBIfam" id="NF008277">
    <property type="entry name" value="PRK11055.1"/>
    <property type="match status" value="1"/>
</dbReference>
<dbReference type="PANTHER" id="PTHR10091:SF0">
    <property type="entry name" value="GALACTOSE MUTAROTASE"/>
    <property type="match status" value="1"/>
</dbReference>
<organism evidence="9 10">
    <name type="scientific">Wenyingzhuangia heitensis</name>
    <dbReference type="NCBI Taxonomy" id="1487859"/>
    <lineage>
        <taxon>Bacteria</taxon>
        <taxon>Pseudomonadati</taxon>
        <taxon>Bacteroidota</taxon>
        <taxon>Flavobacteriia</taxon>
        <taxon>Flavobacteriales</taxon>
        <taxon>Flavobacteriaceae</taxon>
        <taxon>Wenyingzhuangia</taxon>
    </lineage>
</organism>
<dbReference type="PIRSF" id="PIRSF005096">
    <property type="entry name" value="GALM"/>
    <property type="match status" value="1"/>
</dbReference>
<dbReference type="CDD" id="cd09019">
    <property type="entry name" value="galactose_mutarotase_like"/>
    <property type="match status" value="1"/>
</dbReference>
<gene>
    <name evidence="9" type="ORF">FHR24_002336</name>
</gene>
<comment type="pathway">
    <text evidence="2 8">Carbohydrate metabolism; hexose metabolism.</text>
</comment>
<proteinExistence type="inferred from homology"/>
<dbReference type="InterPro" id="IPR015443">
    <property type="entry name" value="Aldose_1-epimerase"/>
</dbReference>
<dbReference type="EMBL" id="JAASQL010000003">
    <property type="protein sequence ID" value="NIJ45865.1"/>
    <property type="molecule type" value="Genomic_DNA"/>
</dbReference>
<evidence type="ECO:0000256" key="7">
    <source>
        <dbReference type="ARBA" id="ARBA00023277"/>
    </source>
</evidence>
<sequence>MKTTVSKFGTYQGQDIELYSIKNNNGVEIKISSFGATITTVNVPNDKGGIENLACGFDQFENYFSKVYTDNAPYFGGTVGRYCSQIKNSKFSLNGKEYPLAVNCGENNLHGGVVGFDKKVWAAKVINTDTITGVTMSLISKDLEEGFPGNVNVAVTFTLNDNNELSINYTATPDQDTPLALTNHTYFNLNGFTTSIEGHNVKIKASNKLAMDDTGAAPGEVVNLNGEDDDLRTSKIIKHVHTAMNDGFEHYYIFDKEAFQLEKVAEISSNVTSRKLEVSTTEPGMLFYTGKYTSDEIQRENGQKFGKYKGFCCETHRFPNGPNIKNSPKSITKAGEEFKSTTIFKFSW</sequence>
<dbReference type="Gene3D" id="2.70.98.10">
    <property type="match status" value="1"/>
</dbReference>
<comment type="catalytic activity">
    <reaction evidence="8">
        <text>alpha-D-glucose = beta-D-glucose</text>
        <dbReference type="Rhea" id="RHEA:10264"/>
        <dbReference type="ChEBI" id="CHEBI:15903"/>
        <dbReference type="ChEBI" id="CHEBI:17925"/>
        <dbReference type="EC" id="5.1.3.3"/>
    </reaction>
</comment>
<dbReference type="InterPro" id="IPR008183">
    <property type="entry name" value="Aldose_1/G6P_1-epimerase"/>
</dbReference>
<dbReference type="InterPro" id="IPR047215">
    <property type="entry name" value="Galactose_mutarotase-like"/>
</dbReference>
<comment type="cofactor">
    <cofactor evidence="1">
        <name>Ca(2+)</name>
        <dbReference type="ChEBI" id="CHEBI:29108"/>
    </cofactor>
</comment>
<keyword evidence="6 8" id="KW-0413">Isomerase</keyword>
<comment type="similarity">
    <text evidence="3 8">Belongs to the aldose epimerase family.</text>
</comment>
<keyword evidence="10" id="KW-1185">Reference proteome</keyword>
<evidence type="ECO:0000313" key="9">
    <source>
        <dbReference type="EMBL" id="NIJ45865.1"/>
    </source>
</evidence>
<dbReference type="EC" id="5.1.3.3" evidence="8"/>
<dbReference type="InterPro" id="IPR011013">
    <property type="entry name" value="Gal_mutarotase_sf_dom"/>
</dbReference>
<keyword evidence="7 8" id="KW-0119">Carbohydrate metabolism</keyword>
<evidence type="ECO:0000256" key="5">
    <source>
        <dbReference type="ARBA" id="ARBA00022837"/>
    </source>
</evidence>
<dbReference type="GO" id="GO:0004034">
    <property type="term" value="F:aldose 1-epimerase activity"/>
    <property type="evidence" value="ECO:0007669"/>
    <property type="project" value="UniProtKB-EC"/>
</dbReference>
<evidence type="ECO:0000256" key="4">
    <source>
        <dbReference type="ARBA" id="ARBA00011245"/>
    </source>
</evidence>
<dbReference type="InterPro" id="IPR014718">
    <property type="entry name" value="GH-type_carb-bd"/>
</dbReference>
<name>A0ABX0UDF2_9FLAO</name>
<dbReference type="Pfam" id="PF01263">
    <property type="entry name" value="Aldose_epim"/>
    <property type="match status" value="1"/>
</dbReference>
<dbReference type="RefSeq" id="WP_167188794.1">
    <property type="nucleotide sequence ID" value="NZ_JAASQL010000003.1"/>
</dbReference>
<evidence type="ECO:0000256" key="2">
    <source>
        <dbReference type="ARBA" id="ARBA00005028"/>
    </source>
</evidence>
<evidence type="ECO:0000256" key="3">
    <source>
        <dbReference type="ARBA" id="ARBA00006206"/>
    </source>
</evidence>
<evidence type="ECO:0000256" key="8">
    <source>
        <dbReference type="PIRNR" id="PIRNR005096"/>
    </source>
</evidence>
<accession>A0ABX0UDF2</accession>
<keyword evidence="5" id="KW-0106">Calcium</keyword>
<comment type="subunit">
    <text evidence="4">Monomer.</text>
</comment>
<dbReference type="PANTHER" id="PTHR10091">
    <property type="entry name" value="ALDOSE-1-EPIMERASE"/>
    <property type="match status" value="1"/>
</dbReference>
<reference evidence="9 10" key="1">
    <citation type="submission" date="2020-03" db="EMBL/GenBank/DDBJ databases">
        <title>Genomic Encyclopedia of Type Strains, Phase IV (KMG-IV): sequencing the most valuable type-strain genomes for metagenomic binning, comparative biology and taxonomic classification.</title>
        <authorList>
            <person name="Goeker M."/>
        </authorList>
    </citation>
    <scope>NUCLEOTIDE SEQUENCE [LARGE SCALE GENOMIC DNA]</scope>
    <source>
        <strain evidence="9 10">DSM 101599</strain>
    </source>
</reference>
<evidence type="ECO:0000313" key="10">
    <source>
        <dbReference type="Proteomes" id="UP000745859"/>
    </source>
</evidence>
<comment type="caution">
    <text evidence="9">The sequence shown here is derived from an EMBL/GenBank/DDBJ whole genome shotgun (WGS) entry which is preliminary data.</text>
</comment>
<dbReference type="Proteomes" id="UP000745859">
    <property type="component" value="Unassembled WGS sequence"/>
</dbReference>
<protein>
    <recommendedName>
        <fullName evidence="8">Aldose 1-epimerase</fullName>
        <ecNumber evidence="8">5.1.3.3</ecNumber>
    </recommendedName>
</protein>
<evidence type="ECO:0000256" key="6">
    <source>
        <dbReference type="ARBA" id="ARBA00023235"/>
    </source>
</evidence>